<evidence type="ECO:0000313" key="2">
    <source>
        <dbReference type="EMBL" id="KAJ4953801.1"/>
    </source>
</evidence>
<dbReference type="Proteomes" id="UP001141806">
    <property type="component" value="Unassembled WGS sequence"/>
</dbReference>
<reference evidence="2" key="1">
    <citation type="journal article" date="2023" name="Plant J.">
        <title>The genome of the king protea, Protea cynaroides.</title>
        <authorList>
            <person name="Chang J."/>
            <person name="Duong T.A."/>
            <person name="Schoeman C."/>
            <person name="Ma X."/>
            <person name="Roodt D."/>
            <person name="Barker N."/>
            <person name="Li Z."/>
            <person name="Van de Peer Y."/>
            <person name="Mizrachi E."/>
        </authorList>
    </citation>
    <scope>NUCLEOTIDE SEQUENCE</scope>
    <source>
        <tissue evidence="2">Young leaves</tissue>
    </source>
</reference>
<gene>
    <name evidence="2" type="ORF">NE237_030633</name>
</gene>
<name>A0A9Q0GVF7_9MAGN</name>
<sequence>MKQIHLRNPDFTKAVLNLLPHFSKIKVSSTDLSTDELQNPPATTDHDQNTNAEIQPVKKDMVILTKDDKMSHSEIGVSILRNEDGSSQNELLQQRHRNNDNDLLKGLSHSSNPSHPHAKRARITVSSEEDLKTSTNGHFITINPVEAGENQPHGRK</sequence>
<keyword evidence="3" id="KW-1185">Reference proteome</keyword>
<evidence type="ECO:0000256" key="1">
    <source>
        <dbReference type="SAM" id="MobiDB-lite"/>
    </source>
</evidence>
<accession>A0A9Q0GVF7</accession>
<organism evidence="2 3">
    <name type="scientific">Protea cynaroides</name>
    <dbReference type="NCBI Taxonomy" id="273540"/>
    <lineage>
        <taxon>Eukaryota</taxon>
        <taxon>Viridiplantae</taxon>
        <taxon>Streptophyta</taxon>
        <taxon>Embryophyta</taxon>
        <taxon>Tracheophyta</taxon>
        <taxon>Spermatophyta</taxon>
        <taxon>Magnoliopsida</taxon>
        <taxon>Proteales</taxon>
        <taxon>Proteaceae</taxon>
        <taxon>Protea</taxon>
    </lineage>
</organism>
<proteinExistence type="predicted"/>
<dbReference type="AlphaFoldDB" id="A0A9Q0GVF7"/>
<dbReference type="EMBL" id="JAMYWD010000012">
    <property type="protein sequence ID" value="KAJ4953801.1"/>
    <property type="molecule type" value="Genomic_DNA"/>
</dbReference>
<comment type="caution">
    <text evidence="2">The sequence shown here is derived from an EMBL/GenBank/DDBJ whole genome shotgun (WGS) entry which is preliminary data.</text>
</comment>
<protein>
    <submittedName>
        <fullName evidence="2">Uncharacterized protein</fullName>
    </submittedName>
</protein>
<evidence type="ECO:0000313" key="3">
    <source>
        <dbReference type="Proteomes" id="UP001141806"/>
    </source>
</evidence>
<feature type="region of interest" description="Disordered" evidence="1">
    <location>
        <begin position="29"/>
        <end position="53"/>
    </location>
</feature>
<feature type="compositionally biased region" description="Polar residues" evidence="1">
    <location>
        <begin position="29"/>
        <end position="42"/>
    </location>
</feature>
<feature type="region of interest" description="Disordered" evidence="1">
    <location>
        <begin position="101"/>
        <end position="135"/>
    </location>
</feature>